<comment type="caution">
    <text evidence="2">The sequence shown here is derived from an EMBL/GenBank/DDBJ whole genome shotgun (WGS) entry which is preliminary data.</text>
</comment>
<dbReference type="InterPro" id="IPR001763">
    <property type="entry name" value="Rhodanese-like_dom"/>
</dbReference>
<dbReference type="SUPFAM" id="SSF52821">
    <property type="entry name" value="Rhodanese/Cell cycle control phosphatase"/>
    <property type="match status" value="1"/>
</dbReference>
<dbReference type="CDD" id="cd00158">
    <property type="entry name" value="RHOD"/>
    <property type="match status" value="1"/>
</dbReference>
<dbReference type="SMART" id="SM00450">
    <property type="entry name" value="RHOD"/>
    <property type="match status" value="1"/>
</dbReference>
<dbReference type="AlphaFoldDB" id="A0A1G1W0L4"/>
<proteinExistence type="predicted"/>
<dbReference type="Pfam" id="PF00581">
    <property type="entry name" value="Rhodanese"/>
    <property type="match status" value="1"/>
</dbReference>
<dbReference type="PANTHER" id="PTHR43031">
    <property type="entry name" value="FAD-DEPENDENT OXIDOREDUCTASE"/>
    <property type="match status" value="1"/>
</dbReference>
<accession>A0A1G1W0L4</accession>
<dbReference type="PROSITE" id="PS50206">
    <property type="entry name" value="RHODANESE_3"/>
    <property type="match status" value="1"/>
</dbReference>
<evidence type="ECO:0000259" key="1">
    <source>
        <dbReference type="PROSITE" id="PS50206"/>
    </source>
</evidence>
<dbReference type="Gene3D" id="3.40.250.10">
    <property type="entry name" value="Rhodanese-like domain"/>
    <property type="match status" value="1"/>
</dbReference>
<dbReference type="InterPro" id="IPR036873">
    <property type="entry name" value="Rhodanese-like_dom_sf"/>
</dbReference>
<dbReference type="EMBL" id="MHCN01000017">
    <property type="protein sequence ID" value="OGY21206.1"/>
    <property type="molecule type" value="Genomic_DNA"/>
</dbReference>
<organism evidence="2 3">
    <name type="scientific">Candidatus Woykebacteria bacterium GWA1_44_8</name>
    <dbReference type="NCBI Taxonomy" id="1802591"/>
    <lineage>
        <taxon>Bacteria</taxon>
        <taxon>Candidatus Woykeibacteriota</taxon>
    </lineage>
</organism>
<feature type="domain" description="Rhodanese" evidence="1">
    <location>
        <begin position="29"/>
        <end position="119"/>
    </location>
</feature>
<dbReference type="PANTHER" id="PTHR43031:SF1">
    <property type="entry name" value="PYRIDINE NUCLEOTIDE-DISULPHIDE OXIDOREDUCTASE"/>
    <property type="match status" value="1"/>
</dbReference>
<gene>
    <name evidence="2" type="ORF">A2113_00555</name>
</gene>
<dbReference type="GO" id="GO:0016740">
    <property type="term" value="F:transferase activity"/>
    <property type="evidence" value="ECO:0007669"/>
    <property type="project" value="UniProtKB-KW"/>
</dbReference>
<reference evidence="2 3" key="1">
    <citation type="journal article" date="2016" name="Nat. Commun.">
        <title>Thousands of microbial genomes shed light on interconnected biogeochemical processes in an aquifer system.</title>
        <authorList>
            <person name="Anantharaman K."/>
            <person name="Brown C.T."/>
            <person name="Hug L.A."/>
            <person name="Sharon I."/>
            <person name="Castelle C.J."/>
            <person name="Probst A.J."/>
            <person name="Thomas B.C."/>
            <person name="Singh A."/>
            <person name="Wilkins M.J."/>
            <person name="Karaoz U."/>
            <person name="Brodie E.L."/>
            <person name="Williams K.H."/>
            <person name="Hubbard S.S."/>
            <person name="Banfield J.F."/>
        </authorList>
    </citation>
    <scope>NUCLEOTIDE SEQUENCE [LARGE SCALE GENOMIC DNA]</scope>
</reference>
<evidence type="ECO:0000313" key="2">
    <source>
        <dbReference type="EMBL" id="OGY21206.1"/>
    </source>
</evidence>
<protein>
    <submittedName>
        <fullName evidence="2">Sulfurtransferase</fullName>
    </submittedName>
</protein>
<dbReference type="InterPro" id="IPR050229">
    <property type="entry name" value="GlpE_sulfurtransferase"/>
</dbReference>
<dbReference type="STRING" id="1802591.A2113_00555"/>
<sequence length="119" mass="13458">MKEAQTKQAPVLKDISTREATGLVEKNKDNPDFVIIDVRTPPEYAPEHLEKATNLDYSSGSFRSELEKLDKNEIYLIYCRSGNRSKKALVVMRELGFNEVYNMLGGITAWTNSGFPTVK</sequence>
<keyword evidence="2" id="KW-0808">Transferase</keyword>
<name>A0A1G1W0L4_9BACT</name>
<dbReference type="Proteomes" id="UP000176299">
    <property type="component" value="Unassembled WGS sequence"/>
</dbReference>
<evidence type="ECO:0000313" key="3">
    <source>
        <dbReference type="Proteomes" id="UP000176299"/>
    </source>
</evidence>